<evidence type="ECO:0000313" key="2">
    <source>
        <dbReference type="Proteomes" id="UP001056120"/>
    </source>
</evidence>
<sequence>MVDQNPKLEMKKGSNFCEEKDKQNPSFDHDVEQEDYDDESEEINHSFTGLIRQPKNGSTSSNSTVEEISDHKIKATGSVTGSVRPYVRSKNARLRWTPGLHLRFVQAIERLGGATPKLVLQLMNIKGLSISHVKSHLQMYRSKKIDDLTNQEQGLLSEGDDHHIFHLSQLPMLQSYNQRSLYNFRYQDGLRINPQANLNYNPVMAGLKHGDYGSMVEKIRNIRNGHPSLSQDYASLKSIQSNNIEGSQLGLFKNLDGLTMLNQIQRKNTRMDPTITVKDEEQVKKALKRKQVDQESELLDLSLSLQIKIQKKDHTNSKEGKDGFNENDLSLSLFSPNYNSITRSKHAKTMGGSSASLDLTL</sequence>
<dbReference type="Proteomes" id="UP001056120">
    <property type="component" value="Linkage Group LG12"/>
</dbReference>
<reference evidence="2" key="1">
    <citation type="journal article" date="2022" name="Mol. Ecol. Resour.">
        <title>The genomes of chicory, endive, great burdock and yacon provide insights into Asteraceae palaeo-polyploidization history and plant inulin production.</title>
        <authorList>
            <person name="Fan W."/>
            <person name="Wang S."/>
            <person name="Wang H."/>
            <person name="Wang A."/>
            <person name="Jiang F."/>
            <person name="Liu H."/>
            <person name="Zhao H."/>
            <person name="Xu D."/>
            <person name="Zhang Y."/>
        </authorList>
    </citation>
    <scope>NUCLEOTIDE SEQUENCE [LARGE SCALE GENOMIC DNA]</scope>
    <source>
        <strain evidence="2">cv. Yunnan</strain>
    </source>
</reference>
<dbReference type="EMBL" id="CM042029">
    <property type="protein sequence ID" value="KAI3793239.1"/>
    <property type="molecule type" value="Genomic_DNA"/>
</dbReference>
<organism evidence="1 2">
    <name type="scientific">Smallanthus sonchifolius</name>
    <dbReference type="NCBI Taxonomy" id="185202"/>
    <lineage>
        <taxon>Eukaryota</taxon>
        <taxon>Viridiplantae</taxon>
        <taxon>Streptophyta</taxon>
        <taxon>Embryophyta</taxon>
        <taxon>Tracheophyta</taxon>
        <taxon>Spermatophyta</taxon>
        <taxon>Magnoliopsida</taxon>
        <taxon>eudicotyledons</taxon>
        <taxon>Gunneridae</taxon>
        <taxon>Pentapetalae</taxon>
        <taxon>asterids</taxon>
        <taxon>campanulids</taxon>
        <taxon>Asterales</taxon>
        <taxon>Asteraceae</taxon>
        <taxon>Asteroideae</taxon>
        <taxon>Heliantheae alliance</taxon>
        <taxon>Millerieae</taxon>
        <taxon>Smallanthus</taxon>
    </lineage>
</organism>
<comment type="caution">
    <text evidence="1">The sequence shown here is derived from an EMBL/GenBank/DDBJ whole genome shotgun (WGS) entry which is preliminary data.</text>
</comment>
<accession>A0ACB9HBL3</accession>
<protein>
    <submittedName>
        <fullName evidence="1">Uncharacterized protein</fullName>
    </submittedName>
</protein>
<gene>
    <name evidence="1" type="ORF">L1987_35855</name>
</gene>
<keyword evidence="2" id="KW-1185">Reference proteome</keyword>
<proteinExistence type="predicted"/>
<evidence type="ECO:0000313" key="1">
    <source>
        <dbReference type="EMBL" id="KAI3793239.1"/>
    </source>
</evidence>
<name>A0ACB9HBL3_9ASTR</name>
<reference evidence="1 2" key="2">
    <citation type="journal article" date="2022" name="Mol. Ecol. Resour.">
        <title>The genomes of chicory, endive, great burdock and yacon provide insights into Asteraceae paleo-polyploidization history and plant inulin production.</title>
        <authorList>
            <person name="Fan W."/>
            <person name="Wang S."/>
            <person name="Wang H."/>
            <person name="Wang A."/>
            <person name="Jiang F."/>
            <person name="Liu H."/>
            <person name="Zhao H."/>
            <person name="Xu D."/>
            <person name="Zhang Y."/>
        </authorList>
    </citation>
    <scope>NUCLEOTIDE SEQUENCE [LARGE SCALE GENOMIC DNA]</scope>
    <source>
        <strain evidence="2">cv. Yunnan</strain>
        <tissue evidence="1">Leaves</tissue>
    </source>
</reference>